<keyword evidence="1 3" id="KW-0806">Transcription termination</keyword>
<comment type="similarity">
    <text evidence="3">Belongs to the Rho family.</text>
</comment>
<dbReference type="EMBL" id="JACRIW010000090">
    <property type="protein sequence ID" value="MBI5170359.1"/>
    <property type="molecule type" value="Genomic_DNA"/>
</dbReference>
<dbReference type="GO" id="GO:0005524">
    <property type="term" value="F:ATP binding"/>
    <property type="evidence" value="ECO:0007669"/>
    <property type="project" value="UniProtKB-UniRule"/>
</dbReference>
<dbReference type="InterPro" id="IPR003593">
    <property type="entry name" value="AAA+_ATPase"/>
</dbReference>
<dbReference type="InterPro" id="IPR027417">
    <property type="entry name" value="P-loop_NTPase"/>
</dbReference>
<dbReference type="EC" id="3.6.4.-" evidence="3"/>
<comment type="caution">
    <text evidence="3">Lacks conserved residue(s) required for the propagation of feature annotation.</text>
</comment>
<feature type="region of interest" description="Disordered" evidence="4">
    <location>
        <begin position="1"/>
        <end position="136"/>
    </location>
</feature>
<accession>A0A933SDG0</accession>
<comment type="subunit">
    <text evidence="3">Homohexamer. The homohexamer assembles into an open ring structure.</text>
</comment>
<dbReference type="NCBIfam" id="NF006886">
    <property type="entry name" value="PRK09376.1"/>
    <property type="match status" value="1"/>
</dbReference>
<evidence type="ECO:0000259" key="5">
    <source>
        <dbReference type="SMART" id="SM00382"/>
    </source>
</evidence>
<sequence length="438" mass="46316">MPLFEAPAPPPAPAAPVNNESYSAPAPPSADGGATGSDAGGAPNGGGGGYDNDRGGRGRRRRRRRGGDRNDRQAGPQQGGGQPQQQNRDRGYGSGGGNDRNDRGGRGRRRRRGGSNGGGGGGGNNGGGGGRPMRRGGLEILKDMQQAGAALDPTERLILELKPGEGDPPYGDRLTGRAIDLIAPIGRGQRCLLVAPPKAGKTRILQAIAASVAHNHPDVAIYALLVDERPEEVTDFKRNTPAEVIAASSDMTIGEHIETAEHAMELVAQQVIAGKDVLLLLDSITRLARAYNAASGNGGRTMSGGLDSNAMQAPRQIFGAARKIENGGSLTIIGTALIDTGSRMDQVIFEEFKGTGNSEIYLSRELAERRIYPAIDIPKSGTRKEEKLIAPELLGTFQALRRILVQMPSQEAMLKLTDRLNKTKTNEDFFNLVRVGES</sequence>
<keyword evidence="3" id="KW-0378">Hydrolase</keyword>
<reference evidence="6" key="1">
    <citation type="submission" date="2020-07" db="EMBL/GenBank/DDBJ databases">
        <title>Huge and variable diversity of episymbiotic CPR bacteria and DPANN archaea in groundwater ecosystems.</title>
        <authorList>
            <person name="He C.Y."/>
            <person name="Keren R."/>
            <person name="Whittaker M."/>
            <person name="Farag I.F."/>
            <person name="Doudna J."/>
            <person name="Cate J.H.D."/>
            <person name="Banfield J.F."/>
        </authorList>
    </citation>
    <scope>NUCLEOTIDE SEQUENCE</scope>
    <source>
        <strain evidence="6">NC_groundwater_1813_Pr3_B-0.1um_71_17</strain>
    </source>
</reference>
<dbReference type="GO" id="GO:0004386">
    <property type="term" value="F:helicase activity"/>
    <property type="evidence" value="ECO:0007669"/>
    <property type="project" value="UniProtKB-UniRule"/>
</dbReference>
<evidence type="ECO:0000313" key="7">
    <source>
        <dbReference type="Proteomes" id="UP000696931"/>
    </source>
</evidence>
<dbReference type="GO" id="GO:0008186">
    <property type="term" value="F:ATP-dependent activity, acting on RNA"/>
    <property type="evidence" value="ECO:0007669"/>
    <property type="project" value="InterPro"/>
</dbReference>
<evidence type="ECO:0000256" key="3">
    <source>
        <dbReference type="HAMAP-Rule" id="MF_01884"/>
    </source>
</evidence>
<dbReference type="Gene3D" id="3.40.50.300">
    <property type="entry name" value="P-loop containing nucleotide triphosphate hydrolases"/>
    <property type="match status" value="1"/>
</dbReference>
<keyword evidence="3" id="KW-0067">ATP-binding</keyword>
<evidence type="ECO:0000313" key="6">
    <source>
        <dbReference type="EMBL" id="MBI5170359.1"/>
    </source>
</evidence>
<feature type="binding site" evidence="3">
    <location>
        <begin position="198"/>
        <end position="203"/>
    </location>
    <ligand>
        <name>ATP</name>
        <dbReference type="ChEBI" id="CHEBI:30616"/>
    </ligand>
</feature>
<feature type="compositionally biased region" description="Gly residues" evidence="4">
    <location>
        <begin position="114"/>
        <end position="131"/>
    </location>
</feature>
<keyword evidence="2 3" id="KW-0694">RNA-binding</keyword>
<dbReference type="GO" id="GO:0016787">
    <property type="term" value="F:hydrolase activity"/>
    <property type="evidence" value="ECO:0007669"/>
    <property type="project" value="UniProtKB-KW"/>
</dbReference>
<comment type="function">
    <text evidence="3">Facilitates transcription termination by a mechanism that involves Rho binding to the nascent RNA, activation of Rho's RNA-dependent ATPase activity, and release of the mRNA from the DNA template.</text>
</comment>
<dbReference type="Proteomes" id="UP000696931">
    <property type="component" value="Unassembled WGS sequence"/>
</dbReference>
<dbReference type="Pfam" id="PF00006">
    <property type="entry name" value="ATP-synt_ab"/>
    <property type="match status" value="1"/>
</dbReference>
<name>A0A933SDG0_UNCEI</name>
<keyword evidence="3" id="KW-0805">Transcription regulation</keyword>
<dbReference type="InterPro" id="IPR000194">
    <property type="entry name" value="ATPase_F1/V1/A1_a/bsu_nucl-bd"/>
</dbReference>
<gene>
    <name evidence="3 6" type="primary">rho</name>
    <name evidence="6" type="ORF">HZA61_12795</name>
</gene>
<feature type="domain" description="AAA+ ATPase" evidence="5">
    <location>
        <begin position="187"/>
        <end position="381"/>
    </location>
</feature>
<dbReference type="GO" id="GO:0003723">
    <property type="term" value="F:RNA binding"/>
    <property type="evidence" value="ECO:0007669"/>
    <property type="project" value="UniProtKB-UniRule"/>
</dbReference>
<dbReference type="PANTHER" id="PTHR46425:SF1">
    <property type="entry name" value="TRANSCRIPTION TERMINATION FACTOR RHO"/>
    <property type="match status" value="1"/>
</dbReference>
<feature type="binding site" evidence="3">
    <location>
        <position position="229"/>
    </location>
    <ligand>
        <name>ATP</name>
        <dbReference type="ChEBI" id="CHEBI:30616"/>
    </ligand>
</feature>
<dbReference type="SMART" id="SM00382">
    <property type="entry name" value="AAA"/>
    <property type="match status" value="1"/>
</dbReference>
<evidence type="ECO:0000256" key="2">
    <source>
        <dbReference type="ARBA" id="ARBA00022884"/>
    </source>
</evidence>
<dbReference type="PANTHER" id="PTHR46425">
    <property type="entry name" value="TRANSCRIPTION TERMINATION FACTOR RHO"/>
    <property type="match status" value="1"/>
</dbReference>
<proteinExistence type="inferred from homology"/>
<dbReference type="InterPro" id="IPR004665">
    <property type="entry name" value="Term_rho"/>
</dbReference>
<dbReference type="SUPFAM" id="SSF52540">
    <property type="entry name" value="P-loop containing nucleoside triphosphate hydrolases"/>
    <property type="match status" value="1"/>
</dbReference>
<evidence type="ECO:0000256" key="1">
    <source>
        <dbReference type="ARBA" id="ARBA00022472"/>
    </source>
</evidence>
<organism evidence="6 7">
    <name type="scientific">Eiseniibacteriota bacterium</name>
    <dbReference type="NCBI Taxonomy" id="2212470"/>
    <lineage>
        <taxon>Bacteria</taxon>
        <taxon>Candidatus Eiseniibacteriota</taxon>
    </lineage>
</organism>
<protein>
    <recommendedName>
        <fullName evidence="3">Transcription termination factor Rho</fullName>
        <ecNumber evidence="3">3.6.4.-</ecNumber>
    </recommendedName>
    <alternativeName>
        <fullName evidence="3">ATP-dependent helicase Rho</fullName>
    </alternativeName>
</protein>
<comment type="caution">
    <text evidence="6">The sequence shown here is derived from an EMBL/GenBank/DDBJ whole genome shotgun (WGS) entry which is preliminary data.</text>
</comment>
<keyword evidence="3" id="KW-0547">Nucleotide-binding</keyword>
<evidence type="ECO:0000256" key="4">
    <source>
        <dbReference type="SAM" id="MobiDB-lite"/>
    </source>
</evidence>
<dbReference type="GO" id="GO:0006353">
    <property type="term" value="P:DNA-templated transcription termination"/>
    <property type="evidence" value="ECO:0007669"/>
    <property type="project" value="UniProtKB-UniRule"/>
</dbReference>
<dbReference type="AlphaFoldDB" id="A0A933SDG0"/>
<feature type="compositionally biased region" description="Basic residues" evidence="4">
    <location>
        <begin position="57"/>
        <end position="66"/>
    </location>
</feature>
<keyword evidence="3" id="KW-0804">Transcription</keyword>
<dbReference type="HAMAP" id="MF_01884">
    <property type="entry name" value="Rho"/>
    <property type="match status" value="1"/>
</dbReference>
<keyword evidence="3" id="KW-0347">Helicase</keyword>
<feature type="compositionally biased region" description="Gly residues" evidence="4">
    <location>
        <begin position="33"/>
        <end position="50"/>
    </location>
</feature>